<dbReference type="AlphaFoldDB" id="A0A2M7RAW6"/>
<evidence type="ECO:0000256" key="3">
    <source>
        <dbReference type="ARBA" id="ARBA00022763"/>
    </source>
</evidence>
<comment type="similarity">
    <text evidence="1 7">Belongs to the RecO family.</text>
</comment>
<evidence type="ECO:0000256" key="6">
    <source>
        <dbReference type="ARBA" id="ARBA00033409"/>
    </source>
</evidence>
<evidence type="ECO:0000256" key="7">
    <source>
        <dbReference type="HAMAP-Rule" id="MF_00201"/>
    </source>
</evidence>
<dbReference type="InterPro" id="IPR037278">
    <property type="entry name" value="ARFGAP/RecO"/>
</dbReference>
<evidence type="ECO:0000256" key="2">
    <source>
        <dbReference type="ARBA" id="ARBA00021310"/>
    </source>
</evidence>
<dbReference type="InterPro" id="IPR022572">
    <property type="entry name" value="DNA_rep/recomb_RecO_N"/>
</dbReference>
<sequence>MNMLAIVLSRKDFRDYDQIISVYTQEKGKMSLLVRGVKKIVSKNSAYLEPFSIVNITVEKGKEVDYLTRVQSENYLCGIRENLQKSLVATYIVSLVDKLFSEGEVDNKFFSFLQNFLVYLDSLKDLNDKMTVFILDVFAVNLLSFLGFKLSSDEKIINSEFLTYIQVFESAHSPRRARQGGQGLISSSLLQNDPFDTSSSCREVVYKGDLSEIFSLNFEVDLAKKIHKVVYNFLVHYTERKIVDWAKTCVV</sequence>
<dbReference type="InterPro" id="IPR003717">
    <property type="entry name" value="RecO"/>
</dbReference>
<evidence type="ECO:0000313" key="10">
    <source>
        <dbReference type="Proteomes" id="UP000229449"/>
    </source>
</evidence>
<evidence type="ECO:0000256" key="1">
    <source>
        <dbReference type="ARBA" id="ARBA00007452"/>
    </source>
</evidence>
<accession>A0A2M7RAW6</accession>
<keyword evidence="4 7" id="KW-0233">DNA recombination</keyword>
<dbReference type="Gene3D" id="1.20.1440.120">
    <property type="entry name" value="Recombination protein O, C-terminal domain"/>
    <property type="match status" value="1"/>
</dbReference>
<organism evidence="9 10">
    <name type="scientific">Candidatus Magasanikbacteria bacterium CG_4_10_14_0_8_um_filter_32_14</name>
    <dbReference type="NCBI Taxonomy" id="1974640"/>
    <lineage>
        <taxon>Bacteria</taxon>
        <taxon>Candidatus Magasanikiibacteriota</taxon>
    </lineage>
</organism>
<evidence type="ECO:0000256" key="5">
    <source>
        <dbReference type="ARBA" id="ARBA00023204"/>
    </source>
</evidence>
<comment type="function">
    <text evidence="7">Involved in DNA repair and RecF pathway recombination.</text>
</comment>
<feature type="domain" description="DNA replication/recombination mediator RecO N-terminal" evidence="8">
    <location>
        <begin position="5"/>
        <end position="71"/>
    </location>
</feature>
<dbReference type="GO" id="GO:0006310">
    <property type="term" value="P:DNA recombination"/>
    <property type="evidence" value="ECO:0007669"/>
    <property type="project" value="UniProtKB-UniRule"/>
</dbReference>
<dbReference type="Pfam" id="PF11967">
    <property type="entry name" value="RecO_N"/>
    <property type="match status" value="1"/>
</dbReference>
<dbReference type="PANTHER" id="PTHR33991:SF1">
    <property type="entry name" value="DNA REPAIR PROTEIN RECO"/>
    <property type="match status" value="1"/>
</dbReference>
<dbReference type="InterPro" id="IPR012340">
    <property type="entry name" value="NA-bd_OB-fold"/>
</dbReference>
<evidence type="ECO:0000313" key="9">
    <source>
        <dbReference type="EMBL" id="PIY93486.1"/>
    </source>
</evidence>
<name>A0A2M7RAW6_9BACT</name>
<evidence type="ECO:0000259" key="8">
    <source>
        <dbReference type="Pfam" id="PF11967"/>
    </source>
</evidence>
<dbReference type="SUPFAM" id="SSF57863">
    <property type="entry name" value="ArfGap/RecO-like zinc finger"/>
    <property type="match status" value="1"/>
</dbReference>
<dbReference type="EMBL" id="PFMA01000034">
    <property type="protein sequence ID" value="PIY93486.1"/>
    <property type="molecule type" value="Genomic_DNA"/>
</dbReference>
<keyword evidence="3 7" id="KW-0227">DNA damage</keyword>
<dbReference type="GO" id="GO:0043590">
    <property type="term" value="C:bacterial nucleoid"/>
    <property type="evidence" value="ECO:0007669"/>
    <property type="project" value="TreeGrafter"/>
</dbReference>
<proteinExistence type="inferred from homology"/>
<keyword evidence="5 7" id="KW-0234">DNA repair</keyword>
<protein>
    <recommendedName>
        <fullName evidence="2 7">DNA repair protein RecO</fullName>
    </recommendedName>
    <alternativeName>
        <fullName evidence="6 7">Recombination protein O</fullName>
    </alternativeName>
</protein>
<evidence type="ECO:0000256" key="4">
    <source>
        <dbReference type="ARBA" id="ARBA00023172"/>
    </source>
</evidence>
<gene>
    <name evidence="7 9" type="primary">recO</name>
    <name evidence="9" type="ORF">COY69_01385</name>
</gene>
<dbReference type="Pfam" id="PF02565">
    <property type="entry name" value="RecO_C"/>
    <property type="match status" value="1"/>
</dbReference>
<dbReference type="PANTHER" id="PTHR33991">
    <property type="entry name" value="DNA REPAIR PROTEIN RECO"/>
    <property type="match status" value="1"/>
</dbReference>
<dbReference type="GO" id="GO:0006302">
    <property type="term" value="P:double-strand break repair"/>
    <property type="evidence" value="ECO:0007669"/>
    <property type="project" value="TreeGrafter"/>
</dbReference>
<dbReference type="SUPFAM" id="SSF50249">
    <property type="entry name" value="Nucleic acid-binding proteins"/>
    <property type="match status" value="1"/>
</dbReference>
<dbReference type="Gene3D" id="2.40.50.140">
    <property type="entry name" value="Nucleic acid-binding proteins"/>
    <property type="match status" value="1"/>
</dbReference>
<dbReference type="HAMAP" id="MF_00201">
    <property type="entry name" value="RecO"/>
    <property type="match status" value="1"/>
</dbReference>
<dbReference type="InterPro" id="IPR042242">
    <property type="entry name" value="RecO_C"/>
</dbReference>
<dbReference type="Proteomes" id="UP000229449">
    <property type="component" value="Unassembled WGS sequence"/>
</dbReference>
<comment type="caution">
    <text evidence="9">The sequence shown here is derived from an EMBL/GenBank/DDBJ whole genome shotgun (WGS) entry which is preliminary data.</text>
</comment>
<reference evidence="10" key="1">
    <citation type="submission" date="2017-09" db="EMBL/GenBank/DDBJ databases">
        <title>Depth-based differentiation of microbial function through sediment-hosted aquifers and enrichment of novel symbionts in the deep terrestrial subsurface.</title>
        <authorList>
            <person name="Probst A.J."/>
            <person name="Ladd B."/>
            <person name="Jarett J.K."/>
            <person name="Geller-Mcgrath D.E."/>
            <person name="Sieber C.M.K."/>
            <person name="Emerson J.B."/>
            <person name="Anantharaman K."/>
            <person name="Thomas B.C."/>
            <person name="Malmstrom R."/>
            <person name="Stieglmeier M."/>
            <person name="Klingl A."/>
            <person name="Woyke T."/>
            <person name="Ryan C.M."/>
            <person name="Banfield J.F."/>
        </authorList>
    </citation>
    <scope>NUCLEOTIDE SEQUENCE [LARGE SCALE GENOMIC DNA]</scope>
</reference>
<dbReference type="NCBIfam" id="TIGR00613">
    <property type="entry name" value="reco"/>
    <property type="match status" value="1"/>
</dbReference>